<evidence type="ECO:0000313" key="2">
    <source>
        <dbReference type="EMBL" id="CAJ1407798.1"/>
    </source>
</evidence>
<sequence>MPEILLRPHEEAYIKAHREELKRFSGMDLVFEARMRFMEMPVADREKLAPHWMEEDQPLWQPGSIPLSAVIDEEPEAQPSVRLIEPLPPLQLVAPEPEPAQPAEEPAPEPSSAPRETAEPEFALNVFGAQTEEPAQLDVRSILERSA</sequence>
<organism evidence="2 3">
    <name type="scientific">Effrenium voratum</name>
    <dbReference type="NCBI Taxonomy" id="2562239"/>
    <lineage>
        <taxon>Eukaryota</taxon>
        <taxon>Sar</taxon>
        <taxon>Alveolata</taxon>
        <taxon>Dinophyceae</taxon>
        <taxon>Suessiales</taxon>
        <taxon>Symbiodiniaceae</taxon>
        <taxon>Effrenium</taxon>
    </lineage>
</organism>
<dbReference type="EMBL" id="CAUJNA010003691">
    <property type="protein sequence ID" value="CAJ1407798.1"/>
    <property type="molecule type" value="Genomic_DNA"/>
</dbReference>
<accession>A0AA36NLP5</accession>
<proteinExistence type="predicted"/>
<evidence type="ECO:0000313" key="3">
    <source>
        <dbReference type="Proteomes" id="UP001178507"/>
    </source>
</evidence>
<gene>
    <name evidence="2" type="ORF">EVOR1521_LOCUS29407</name>
</gene>
<name>A0AA36NLP5_9DINO</name>
<comment type="caution">
    <text evidence="2">The sequence shown here is derived from an EMBL/GenBank/DDBJ whole genome shotgun (WGS) entry which is preliminary data.</text>
</comment>
<dbReference type="AlphaFoldDB" id="A0AA36NLP5"/>
<protein>
    <submittedName>
        <fullName evidence="2">Uncharacterized protein</fullName>
    </submittedName>
</protein>
<feature type="region of interest" description="Disordered" evidence="1">
    <location>
        <begin position="87"/>
        <end position="147"/>
    </location>
</feature>
<evidence type="ECO:0000256" key="1">
    <source>
        <dbReference type="SAM" id="MobiDB-lite"/>
    </source>
</evidence>
<keyword evidence="3" id="KW-1185">Reference proteome</keyword>
<reference evidence="2" key="1">
    <citation type="submission" date="2023-08" db="EMBL/GenBank/DDBJ databases">
        <authorList>
            <person name="Chen Y."/>
            <person name="Shah S."/>
            <person name="Dougan E. K."/>
            <person name="Thang M."/>
            <person name="Chan C."/>
        </authorList>
    </citation>
    <scope>NUCLEOTIDE SEQUENCE</scope>
</reference>
<dbReference type="Proteomes" id="UP001178507">
    <property type="component" value="Unassembled WGS sequence"/>
</dbReference>